<dbReference type="InterPro" id="IPR045865">
    <property type="entry name" value="ACT-like_dom_sf"/>
</dbReference>
<dbReference type="SUPFAM" id="SSF55021">
    <property type="entry name" value="ACT-like"/>
    <property type="match status" value="2"/>
</dbReference>
<sequence>MLLVDGLDADAQARDRGRSHECYLRLQSRGKYAGNGFRPDTGLPFISLAAADAALTDSDTAPRPSPNENYLLINAYTTHPQSPLLGVTRRIADSGCNLVDTRLSTVGRDVSVTALAVGSWDAVAKLEAMLTRLEREEGLKLVWYRTGPKPIQSNLLPYVVEVVASDKPGILFQLADFFDRQGITIESLHCSRYRAMQTGADMFSAQLTIGVPADMHIAALRDDFLEFCDHLNLDAIMDPMKF</sequence>
<protein>
    <submittedName>
        <fullName evidence="1">Glycine cleavage system transcriptional repressor</fullName>
    </submittedName>
</protein>
<dbReference type="EMBL" id="VLKN01000002">
    <property type="protein sequence ID" value="TWI04751.1"/>
    <property type="molecule type" value="Genomic_DNA"/>
</dbReference>
<reference evidence="1 2" key="1">
    <citation type="journal article" date="2015" name="Stand. Genomic Sci.">
        <title>Genomic Encyclopedia of Bacterial and Archaeal Type Strains, Phase III: the genomes of soil and plant-associated and newly described type strains.</title>
        <authorList>
            <person name="Whitman W.B."/>
            <person name="Woyke T."/>
            <person name="Klenk H.P."/>
            <person name="Zhou Y."/>
            <person name="Lilburn T.G."/>
            <person name="Beck B.J."/>
            <person name="De Vos P."/>
            <person name="Vandamme P."/>
            <person name="Eisen J.A."/>
            <person name="Garrity G."/>
            <person name="Hugenholtz P."/>
            <person name="Kyrpides N.C."/>
        </authorList>
    </citation>
    <scope>NUCLEOTIDE SEQUENCE [LARGE SCALE GENOMIC DNA]</scope>
    <source>
        <strain evidence="1 2">CGMCC 1.10821</strain>
    </source>
</reference>
<accession>A0A562LAU7</accession>
<dbReference type="Pfam" id="PF13740">
    <property type="entry name" value="ACT_6"/>
    <property type="match status" value="1"/>
</dbReference>
<evidence type="ECO:0000313" key="1">
    <source>
        <dbReference type="EMBL" id="TWI04751.1"/>
    </source>
</evidence>
<proteinExistence type="predicted"/>
<dbReference type="OrthoDB" id="5814713at2"/>
<gene>
    <name evidence="1" type="ORF">IP90_00887</name>
</gene>
<dbReference type="PANTHER" id="PTHR34875">
    <property type="entry name" value="UPF0237 PROTEIN MJ1558"/>
    <property type="match status" value="1"/>
</dbReference>
<dbReference type="CDD" id="cd04869">
    <property type="entry name" value="ACT_GcvR_2"/>
    <property type="match status" value="1"/>
</dbReference>
<dbReference type="PANTHER" id="PTHR34875:SF5">
    <property type="entry name" value="GLYCINE CLEAVAGE SYSTEM TRANSCRIPTIONAL REPRESSOR"/>
    <property type="match status" value="1"/>
</dbReference>
<dbReference type="InterPro" id="IPR050990">
    <property type="entry name" value="UPF0237/GcvR_regulator"/>
</dbReference>
<comment type="caution">
    <text evidence="1">The sequence shown here is derived from an EMBL/GenBank/DDBJ whole genome shotgun (WGS) entry which is preliminary data.</text>
</comment>
<evidence type="ECO:0000313" key="2">
    <source>
        <dbReference type="Proteomes" id="UP000315167"/>
    </source>
</evidence>
<dbReference type="Gene3D" id="3.30.70.260">
    <property type="match status" value="2"/>
</dbReference>
<name>A0A562LAU7_9GAMM</name>
<organism evidence="1 2">
    <name type="scientific">Luteimonas cucumeris</name>
    <dbReference type="NCBI Taxonomy" id="985012"/>
    <lineage>
        <taxon>Bacteria</taxon>
        <taxon>Pseudomonadati</taxon>
        <taxon>Pseudomonadota</taxon>
        <taxon>Gammaproteobacteria</taxon>
        <taxon>Lysobacterales</taxon>
        <taxon>Lysobacteraceae</taxon>
        <taxon>Luteimonas</taxon>
    </lineage>
</organism>
<keyword evidence="2" id="KW-1185">Reference proteome</keyword>
<dbReference type="Proteomes" id="UP000315167">
    <property type="component" value="Unassembled WGS sequence"/>
</dbReference>
<dbReference type="AlphaFoldDB" id="A0A562LAU7"/>